<keyword evidence="2" id="KW-1185">Reference proteome</keyword>
<dbReference type="OrthoDB" id="458482at2"/>
<dbReference type="KEGG" id="tig:THII_0283"/>
<dbReference type="Proteomes" id="UP000031623">
    <property type="component" value="Chromosome"/>
</dbReference>
<reference evidence="1 2" key="1">
    <citation type="journal article" date="2014" name="ISME J.">
        <title>Ecophysiology of Thioploca ingrica as revealed by the complete genome sequence supplemented with proteomic evidence.</title>
        <authorList>
            <person name="Kojima H."/>
            <person name="Ogura Y."/>
            <person name="Yamamoto N."/>
            <person name="Togashi T."/>
            <person name="Mori H."/>
            <person name="Watanabe T."/>
            <person name="Nemoto F."/>
            <person name="Kurokawa K."/>
            <person name="Hayashi T."/>
            <person name="Fukui M."/>
        </authorList>
    </citation>
    <scope>NUCLEOTIDE SEQUENCE [LARGE SCALE GENOMIC DNA]</scope>
</reference>
<organism evidence="1 2">
    <name type="scientific">Thioploca ingrica</name>
    <dbReference type="NCBI Taxonomy" id="40754"/>
    <lineage>
        <taxon>Bacteria</taxon>
        <taxon>Pseudomonadati</taxon>
        <taxon>Pseudomonadota</taxon>
        <taxon>Gammaproteobacteria</taxon>
        <taxon>Thiotrichales</taxon>
        <taxon>Thiotrichaceae</taxon>
        <taxon>Thioploca</taxon>
    </lineage>
</organism>
<dbReference type="STRING" id="40754.THII_0283"/>
<evidence type="ECO:0000313" key="1">
    <source>
        <dbReference type="EMBL" id="BAP54580.1"/>
    </source>
</evidence>
<dbReference type="AlphaFoldDB" id="A0A090AID9"/>
<protein>
    <submittedName>
        <fullName evidence="1">Uncharacterized protein</fullName>
    </submittedName>
</protein>
<sequence>MLQANLDKLNANLIKLLQDWTETTFPHLEETVKHDMAVYIGNLGNLIQQFPLGNRAINLELSIAAHNIAATVFTRDALLQA</sequence>
<dbReference type="HOGENOM" id="CLU_2572801_0_0_6"/>
<accession>A0A090AID9</accession>
<dbReference type="EMBL" id="AP014633">
    <property type="protein sequence ID" value="BAP54580.1"/>
    <property type="molecule type" value="Genomic_DNA"/>
</dbReference>
<name>A0A090AID9_9GAMM</name>
<gene>
    <name evidence="1" type="ORF">THII_0283</name>
</gene>
<proteinExistence type="predicted"/>
<evidence type="ECO:0000313" key="2">
    <source>
        <dbReference type="Proteomes" id="UP000031623"/>
    </source>
</evidence>